<dbReference type="NCBIfam" id="TIGR00732">
    <property type="entry name" value="dprA"/>
    <property type="match status" value="1"/>
</dbReference>
<dbReference type="Gene3D" id="3.40.50.450">
    <property type="match status" value="1"/>
</dbReference>
<keyword evidence="5" id="KW-1185">Reference proteome</keyword>
<protein>
    <submittedName>
        <fullName evidence="4">DNA processing protein</fullName>
    </submittedName>
</protein>
<comment type="caution">
    <text evidence="4">The sequence shown here is derived from an EMBL/GenBank/DDBJ whole genome shotgun (WGS) entry which is preliminary data.</text>
</comment>
<gene>
    <name evidence="4" type="ORF">J2Z37_000764</name>
</gene>
<dbReference type="Pfam" id="PF02481">
    <property type="entry name" value="DNA_processg_A"/>
    <property type="match status" value="1"/>
</dbReference>
<accession>A0ABS4GKV2</accession>
<feature type="domain" description="DprA winged helix" evidence="3">
    <location>
        <begin position="309"/>
        <end position="358"/>
    </location>
</feature>
<organism evidence="4 5">
    <name type="scientific">Ammoniphilus resinae</name>
    <dbReference type="NCBI Taxonomy" id="861532"/>
    <lineage>
        <taxon>Bacteria</taxon>
        <taxon>Bacillati</taxon>
        <taxon>Bacillota</taxon>
        <taxon>Bacilli</taxon>
        <taxon>Bacillales</taxon>
        <taxon>Paenibacillaceae</taxon>
        <taxon>Aneurinibacillus group</taxon>
        <taxon>Ammoniphilus</taxon>
    </lineage>
</organism>
<evidence type="ECO:0000313" key="4">
    <source>
        <dbReference type="EMBL" id="MBP1930777.1"/>
    </source>
</evidence>
<dbReference type="InterPro" id="IPR003488">
    <property type="entry name" value="DprA"/>
</dbReference>
<feature type="domain" description="Smf/DprA SLOG" evidence="2">
    <location>
        <begin position="83"/>
        <end position="290"/>
    </location>
</feature>
<dbReference type="PANTHER" id="PTHR43022:SF1">
    <property type="entry name" value="PROTEIN SMF"/>
    <property type="match status" value="1"/>
</dbReference>
<sequence length="380" mass="41766">MSRELKPTDWLIAASQMKGIGRQTLRKILPNIQAIPPDLTSLRQNLPEEVEISRNKRQQLLQLNRQQVISVKEMLKEKGIGAISIFDPIYPKNLRNIPDPPLVLYTLGNLQLLRKPMLSIVGTRIPTNYGKQITFHFGRELGNEGFCIVSGMAKGIDAEAHKGALQTCGGTLAVLGCGIDVVYPAEHSWLYKEIAVHGLIVSEYSPGTKPQKIYFPERNRIVSGFSLGVIVVEASARSGSSLTVDSALEQGRDVFAVPGSILSPQSMGTNKLIKDGAKLITQIKDVIDEYPLHALSKRDGLKNDSEITGNESKLLDIIENTQSTFHQLANASGLPAREVADAILRLQLRGKVKQLPGGFFMQVQKEGLTNAKCIINNRED</sequence>
<dbReference type="InterPro" id="IPR041614">
    <property type="entry name" value="DprA_WH"/>
</dbReference>
<dbReference type="PANTHER" id="PTHR43022">
    <property type="entry name" value="PROTEIN SMF"/>
    <property type="match status" value="1"/>
</dbReference>
<evidence type="ECO:0000259" key="3">
    <source>
        <dbReference type="Pfam" id="PF17782"/>
    </source>
</evidence>
<dbReference type="InterPro" id="IPR036388">
    <property type="entry name" value="WH-like_DNA-bd_sf"/>
</dbReference>
<dbReference type="Pfam" id="PF17782">
    <property type="entry name" value="WHD_DprA"/>
    <property type="match status" value="1"/>
</dbReference>
<name>A0ABS4GKV2_9BACL</name>
<dbReference type="RefSeq" id="WP_209808847.1">
    <property type="nucleotide sequence ID" value="NZ_JAGGKT010000001.1"/>
</dbReference>
<reference evidence="4 5" key="1">
    <citation type="submission" date="2021-03" db="EMBL/GenBank/DDBJ databases">
        <title>Genomic Encyclopedia of Type Strains, Phase IV (KMG-IV): sequencing the most valuable type-strain genomes for metagenomic binning, comparative biology and taxonomic classification.</title>
        <authorList>
            <person name="Goeker M."/>
        </authorList>
    </citation>
    <scope>NUCLEOTIDE SEQUENCE [LARGE SCALE GENOMIC DNA]</scope>
    <source>
        <strain evidence="4 5">DSM 24738</strain>
    </source>
</reference>
<evidence type="ECO:0000256" key="1">
    <source>
        <dbReference type="ARBA" id="ARBA00006525"/>
    </source>
</evidence>
<dbReference type="Gene3D" id="1.10.10.10">
    <property type="entry name" value="Winged helix-like DNA-binding domain superfamily/Winged helix DNA-binding domain"/>
    <property type="match status" value="1"/>
</dbReference>
<evidence type="ECO:0000259" key="2">
    <source>
        <dbReference type="Pfam" id="PF02481"/>
    </source>
</evidence>
<comment type="similarity">
    <text evidence="1">Belongs to the DprA/Smf family.</text>
</comment>
<dbReference type="SUPFAM" id="SSF102405">
    <property type="entry name" value="MCP/YpsA-like"/>
    <property type="match status" value="1"/>
</dbReference>
<dbReference type="InterPro" id="IPR057666">
    <property type="entry name" value="DrpA_SLOG"/>
</dbReference>
<dbReference type="EMBL" id="JAGGKT010000001">
    <property type="protein sequence ID" value="MBP1930777.1"/>
    <property type="molecule type" value="Genomic_DNA"/>
</dbReference>
<evidence type="ECO:0000313" key="5">
    <source>
        <dbReference type="Proteomes" id="UP001519343"/>
    </source>
</evidence>
<proteinExistence type="inferred from homology"/>
<dbReference type="Proteomes" id="UP001519343">
    <property type="component" value="Unassembled WGS sequence"/>
</dbReference>